<dbReference type="PANTHER" id="PTHR36302">
    <property type="entry name" value="BLR7088 PROTEIN"/>
    <property type="match status" value="1"/>
</dbReference>
<dbReference type="PANTHER" id="PTHR36302:SF1">
    <property type="entry name" value="COPPER CHAPERONE PCU(A)C"/>
    <property type="match status" value="1"/>
</dbReference>
<proteinExistence type="predicted"/>
<evidence type="ECO:0000256" key="1">
    <source>
        <dbReference type="SAM" id="MobiDB-lite"/>
    </source>
</evidence>
<dbReference type="OrthoDB" id="9796962at2"/>
<keyword evidence="4" id="KW-1185">Reference proteome</keyword>
<evidence type="ECO:0008006" key="5">
    <source>
        <dbReference type="Google" id="ProtNLM"/>
    </source>
</evidence>
<dbReference type="SUPFAM" id="SSF110087">
    <property type="entry name" value="DR1885-like metal-binding protein"/>
    <property type="match status" value="1"/>
</dbReference>
<dbReference type="Pfam" id="PF04314">
    <property type="entry name" value="PCuAC"/>
    <property type="match status" value="1"/>
</dbReference>
<feature type="signal peptide" evidence="2">
    <location>
        <begin position="1"/>
        <end position="22"/>
    </location>
</feature>
<dbReference type="Gene3D" id="2.60.40.1890">
    <property type="entry name" value="PCu(A)C copper chaperone"/>
    <property type="match status" value="1"/>
</dbReference>
<name>A0A1Y5RD12_9RHOB</name>
<evidence type="ECO:0000256" key="2">
    <source>
        <dbReference type="SAM" id="SignalP"/>
    </source>
</evidence>
<protein>
    <recommendedName>
        <fullName evidence="5">Copper chaperone PCu(A)C</fullName>
    </recommendedName>
</protein>
<dbReference type="STRING" id="658057.SAMN04488032_101471"/>
<feature type="region of interest" description="Disordered" evidence="1">
    <location>
        <begin position="145"/>
        <end position="167"/>
    </location>
</feature>
<sequence>MSLKSTLLGGFAATLFALPAFADITIEDAYARSSGPSAKTGAAFFVIKNTGHDQDRLIGASSDVAKLVELHTHIHGDDGVMKMRRDEDGFEVPAMGMHALQRGGDHVMFMGLNGPMVQGESFDVTLTFEHAGDITVTVPVDLDRTPEEGTMKMGAEKGAVDHSKMDH</sequence>
<dbReference type="InterPro" id="IPR058248">
    <property type="entry name" value="Lxx211020-like"/>
</dbReference>
<dbReference type="InterPro" id="IPR036182">
    <property type="entry name" value="PCuAC_sf"/>
</dbReference>
<organism evidence="3 4">
    <name type="scientific">Pacificibacter marinus</name>
    <dbReference type="NCBI Taxonomy" id="658057"/>
    <lineage>
        <taxon>Bacteria</taxon>
        <taxon>Pseudomonadati</taxon>
        <taxon>Pseudomonadota</taxon>
        <taxon>Alphaproteobacteria</taxon>
        <taxon>Rhodobacterales</taxon>
        <taxon>Roseobacteraceae</taxon>
        <taxon>Pacificibacter</taxon>
    </lineage>
</organism>
<accession>A0A1Y5RD12</accession>
<feature type="chain" id="PRO_5011006182" description="Copper chaperone PCu(A)C" evidence="2">
    <location>
        <begin position="23"/>
        <end position="167"/>
    </location>
</feature>
<dbReference type="AlphaFoldDB" id="A0A1Y5RD12"/>
<dbReference type="RefSeq" id="WP_085847099.1">
    <property type="nucleotide sequence ID" value="NZ_FNZV01000001.1"/>
</dbReference>
<keyword evidence="2" id="KW-0732">Signal</keyword>
<dbReference type="InterPro" id="IPR007410">
    <property type="entry name" value="LpqE-like"/>
</dbReference>
<evidence type="ECO:0000313" key="3">
    <source>
        <dbReference type="EMBL" id="SLN13338.1"/>
    </source>
</evidence>
<evidence type="ECO:0000313" key="4">
    <source>
        <dbReference type="Proteomes" id="UP000193307"/>
    </source>
</evidence>
<gene>
    <name evidence="3" type="ORF">PAM7971_00176</name>
</gene>
<reference evidence="3 4" key="1">
    <citation type="submission" date="2017-03" db="EMBL/GenBank/DDBJ databases">
        <authorList>
            <person name="Afonso C.L."/>
            <person name="Miller P.J."/>
            <person name="Scott M.A."/>
            <person name="Spackman E."/>
            <person name="Goraichik I."/>
            <person name="Dimitrov K.M."/>
            <person name="Suarez D.L."/>
            <person name="Swayne D.E."/>
        </authorList>
    </citation>
    <scope>NUCLEOTIDE SEQUENCE [LARGE SCALE GENOMIC DNA]</scope>
    <source>
        <strain evidence="3 4">CECT 7971</strain>
    </source>
</reference>
<dbReference type="EMBL" id="FWFW01000001">
    <property type="protein sequence ID" value="SLN13338.1"/>
    <property type="molecule type" value="Genomic_DNA"/>
</dbReference>
<dbReference type="Proteomes" id="UP000193307">
    <property type="component" value="Unassembled WGS sequence"/>
</dbReference>